<protein>
    <recommendedName>
        <fullName evidence="5">Secreted protein</fullName>
    </recommendedName>
</protein>
<dbReference type="InterPro" id="IPR046112">
    <property type="entry name" value="DUF6049"/>
</dbReference>
<keyword evidence="1" id="KW-0472">Membrane</keyword>
<feature type="transmembrane region" description="Helical" evidence="1">
    <location>
        <begin position="593"/>
        <end position="613"/>
    </location>
</feature>
<evidence type="ECO:0000256" key="1">
    <source>
        <dbReference type="SAM" id="Phobius"/>
    </source>
</evidence>
<comment type="caution">
    <text evidence="3">The sequence shown here is derived from an EMBL/GenBank/DDBJ whole genome shotgun (WGS) entry which is preliminary data.</text>
</comment>
<evidence type="ECO:0000313" key="3">
    <source>
        <dbReference type="EMBL" id="OCL32010.1"/>
    </source>
</evidence>
<keyword evidence="1" id="KW-1133">Transmembrane helix</keyword>
<keyword evidence="1" id="KW-0812">Transmembrane</keyword>
<dbReference type="EMBL" id="MBQD01000024">
    <property type="protein sequence ID" value="OCL32010.1"/>
    <property type="molecule type" value="Genomic_DNA"/>
</dbReference>
<reference evidence="4" key="1">
    <citation type="submission" date="2016-07" db="EMBL/GenBank/DDBJ databases">
        <authorList>
            <person name="Florea S."/>
            <person name="Webb J.S."/>
            <person name="Jaromczyk J."/>
            <person name="Schardl C.L."/>
        </authorList>
    </citation>
    <scope>NUCLEOTIDE SEQUENCE [LARGE SCALE GENOMIC DNA]</scope>
    <source>
        <strain evidence="4">IPBSL-7</strain>
    </source>
</reference>
<sequence length="630" mass="65188">MVGRWVRALLVATLLAVTGLALPRPAAAAGDLLEVELTAVSTPTLNLSDPTQVVELSGTLTNVSTEPIRYVNVHFWRLSTALTTPAQLDAAVAEVPLGARLVDEAAGNLHILTREDEFAPGQRADFQVRATVAQLTTGQYAFPRDEAAYLLGVQVRGIPASGGNQVVGEDQVVVAATTTQPEVSTVVELTAPPSWLPTGEFLDDSLTDELSGRLDTLLTSAERDGVVAAVDPALLEAVTRMADEHVVAGVGRSGSGVALRWADRVAALAAADRLWRLPYGDPDLVRARATERLEQVWAAADTATPAPWRDLPLAAIVGAGADAGLIAALTGADTVVVVGADGATAGSPAVLGAGSSATVAALPEGVRAGRMVADALVADAPPLRLVTTEAEAALDAAADDALRRIRPAAPEDSTITWPAAAATEPWPALAEALDEAGDTAEFRRELMGAEEPADLTRLTALSFSSGFRAEADAVTYVAATTPARVDASRITLKAAQSFVMGSRTNTFPATVTNGLGIPIQVRIEFASDAPQRIRVPAVGPVTVAPGESATVDITPEASANGVTIVRAQLTTIDGTPLGAPVPIEITATDFGRVGWIIIVVSGAVVVGGTALRIRAVQRERALKENRESSQ</sequence>
<gene>
    <name evidence="3" type="ORF">BCR15_08155</name>
</gene>
<feature type="signal peptide" evidence="2">
    <location>
        <begin position="1"/>
        <end position="28"/>
    </location>
</feature>
<dbReference type="Pfam" id="PF19516">
    <property type="entry name" value="DUF6049"/>
    <property type="match status" value="1"/>
</dbReference>
<dbReference type="Proteomes" id="UP000093501">
    <property type="component" value="Unassembled WGS sequence"/>
</dbReference>
<evidence type="ECO:0000256" key="2">
    <source>
        <dbReference type="SAM" id="SignalP"/>
    </source>
</evidence>
<feature type="chain" id="PRO_5008643134" description="Secreted protein" evidence="2">
    <location>
        <begin position="29"/>
        <end position="630"/>
    </location>
</feature>
<name>A0A1C0AIR2_9ACTN</name>
<dbReference type="RefSeq" id="WP_068752358.1">
    <property type="nucleotide sequence ID" value="NZ_MBQD01000024.1"/>
</dbReference>
<dbReference type="AlphaFoldDB" id="A0A1C0AIR2"/>
<evidence type="ECO:0008006" key="5">
    <source>
        <dbReference type="Google" id="ProtNLM"/>
    </source>
</evidence>
<accession>A0A1C0AIR2</accession>
<organism evidence="3 4">
    <name type="scientific">Tessaracoccus lapidicaptus</name>
    <dbReference type="NCBI Taxonomy" id="1427523"/>
    <lineage>
        <taxon>Bacteria</taxon>
        <taxon>Bacillati</taxon>
        <taxon>Actinomycetota</taxon>
        <taxon>Actinomycetes</taxon>
        <taxon>Propionibacteriales</taxon>
        <taxon>Propionibacteriaceae</taxon>
        <taxon>Tessaracoccus</taxon>
    </lineage>
</organism>
<proteinExistence type="predicted"/>
<evidence type="ECO:0000313" key="4">
    <source>
        <dbReference type="Proteomes" id="UP000093501"/>
    </source>
</evidence>
<keyword evidence="4" id="KW-1185">Reference proteome</keyword>
<keyword evidence="2" id="KW-0732">Signal</keyword>